<keyword evidence="1" id="KW-0812">Transmembrane</keyword>
<dbReference type="AlphaFoldDB" id="A0A3B0WUG9"/>
<keyword evidence="1" id="KW-1133">Transmembrane helix</keyword>
<evidence type="ECO:0000256" key="1">
    <source>
        <dbReference type="SAM" id="Phobius"/>
    </source>
</evidence>
<gene>
    <name evidence="2" type="ORF">MNBD_GAMMA06-1123</name>
</gene>
<evidence type="ECO:0000313" key="2">
    <source>
        <dbReference type="EMBL" id="VAW52829.1"/>
    </source>
</evidence>
<accession>A0A3B0WUG9</accession>
<keyword evidence="1" id="KW-0472">Membrane</keyword>
<feature type="transmembrane region" description="Helical" evidence="1">
    <location>
        <begin position="36"/>
        <end position="58"/>
    </location>
</feature>
<name>A0A3B0WUG9_9ZZZZ</name>
<sequence length="131" mass="15150">MLEYVKQLRFDRLLLWSYFIWYLSISVLYFDADPKLWFTALGIALIVGIALVLSTTCWPIDVKALDRWQTLRLFLVPFCVSSYSLLIKDKDCFLIFPPDLKTNSIALSAIFSFLIFVFLIKKFTGTSAKTS</sequence>
<organism evidence="2">
    <name type="scientific">hydrothermal vent metagenome</name>
    <dbReference type="NCBI Taxonomy" id="652676"/>
    <lineage>
        <taxon>unclassified sequences</taxon>
        <taxon>metagenomes</taxon>
        <taxon>ecological metagenomes</taxon>
    </lineage>
</organism>
<proteinExistence type="predicted"/>
<reference evidence="2" key="1">
    <citation type="submission" date="2018-06" db="EMBL/GenBank/DDBJ databases">
        <authorList>
            <person name="Zhirakovskaya E."/>
        </authorList>
    </citation>
    <scope>NUCLEOTIDE SEQUENCE</scope>
</reference>
<feature type="transmembrane region" description="Helical" evidence="1">
    <location>
        <begin position="12"/>
        <end position="30"/>
    </location>
</feature>
<protein>
    <submittedName>
        <fullName evidence="2">Uncharacterized protein</fullName>
    </submittedName>
</protein>
<feature type="transmembrane region" description="Helical" evidence="1">
    <location>
        <begin position="70"/>
        <end position="87"/>
    </location>
</feature>
<feature type="transmembrane region" description="Helical" evidence="1">
    <location>
        <begin position="102"/>
        <end position="120"/>
    </location>
</feature>
<dbReference type="EMBL" id="UOFD01000052">
    <property type="protein sequence ID" value="VAW52829.1"/>
    <property type="molecule type" value="Genomic_DNA"/>
</dbReference>